<organism evidence="1 2">
    <name type="scientific">Ditylenchus dipsaci</name>
    <dbReference type="NCBI Taxonomy" id="166011"/>
    <lineage>
        <taxon>Eukaryota</taxon>
        <taxon>Metazoa</taxon>
        <taxon>Ecdysozoa</taxon>
        <taxon>Nematoda</taxon>
        <taxon>Chromadorea</taxon>
        <taxon>Rhabditida</taxon>
        <taxon>Tylenchina</taxon>
        <taxon>Tylenchomorpha</taxon>
        <taxon>Sphaerularioidea</taxon>
        <taxon>Anguinidae</taxon>
        <taxon>Anguininae</taxon>
        <taxon>Ditylenchus</taxon>
    </lineage>
</organism>
<reference evidence="2" key="1">
    <citation type="submission" date="2022-11" db="UniProtKB">
        <authorList>
            <consortium name="WormBaseParasite"/>
        </authorList>
    </citation>
    <scope>IDENTIFICATION</scope>
</reference>
<proteinExistence type="predicted"/>
<accession>A0A915EID0</accession>
<sequence>MNMALSNIVYFVDPETGCDHTQSIEVTGTNLNKIALKASTSGRISFHIYINEFIWKKEFKEHRMYELWKLIGRLFPCT</sequence>
<keyword evidence="1" id="KW-1185">Reference proteome</keyword>
<protein>
    <submittedName>
        <fullName evidence="2">Uncharacterized protein</fullName>
    </submittedName>
</protein>
<dbReference type="WBParaSite" id="jg7003">
    <property type="protein sequence ID" value="jg7003"/>
    <property type="gene ID" value="jg7003"/>
</dbReference>
<name>A0A915EID0_9BILA</name>
<dbReference type="AlphaFoldDB" id="A0A915EID0"/>
<evidence type="ECO:0000313" key="2">
    <source>
        <dbReference type="WBParaSite" id="jg7003"/>
    </source>
</evidence>
<dbReference type="Proteomes" id="UP000887574">
    <property type="component" value="Unplaced"/>
</dbReference>
<evidence type="ECO:0000313" key="1">
    <source>
        <dbReference type="Proteomes" id="UP000887574"/>
    </source>
</evidence>